<organism evidence="1 2">
    <name type="scientific">Auriscalpium vulgare</name>
    <dbReference type="NCBI Taxonomy" id="40419"/>
    <lineage>
        <taxon>Eukaryota</taxon>
        <taxon>Fungi</taxon>
        <taxon>Dikarya</taxon>
        <taxon>Basidiomycota</taxon>
        <taxon>Agaricomycotina</taxon>
        <taxon>Agaricomycetes</taxon>
        <taxon>Russulales</taxon>
        <taxon>Auriscalpiaceae</taxon>
        <taxon>Auriscalpium</taxon>
    </lineage>
</organism>
<proteinExistence type="predicted"/>
<sequence>MSDEYASTGFQGSLVNKSAGTTLTEETQKRQSDYATGNYPPPGDTTSSGGYRSAEGNNVQGGLLDRSPSGGQLKGQERDAQQGRDERARAQLNPYQGSSLESPAQAEEALASRYGEARGKVYEGSGPAGNDGDVGA</sequence>
<name>A0ACB8S2X0_9AGAM</name>
<dbReference type="EMBL" id="MU275861">
    <property type="protein sequence ID" value="KAI0050492.1"/>
    <property type="molecule type" value="Genomic_DNA"/>
</dbReference>
<reference evidence="1" key="2">
    <citation type="journal article" date="2022" name="New Phytol.">
        <title>Evolutionary transition to the ectomycorrhizal habit in the genomes of a hyperdiverse lineage of mushroom-forming fungi.</title>
        <authorList>
            <person name="Looney B."/>
            <person name="Miyauchi S."/>
            <person name="Morin E."/>
            <person name="Drula E."/>
            <person name="Courty P.E."/>
            <person name="Kohler A."/>
            <person name="Kuo A."/>
            <person name="LaButti K."/>
            <person name="Pangilinan J."/>
            <person name="Lipzen A."/>
            <person name="Riley R."/>
            <person name="Andreopoulos W."/>
            <person name="He G."/>
            <person name="Johnson J."/>
            <person name="Nolan M."/>
            <person name="Tritt A."/>
            <person name="Barry K.W."/>
            <person name="Grigoriev I.V."/>
            <person name="Nagy L.G."/>
            <person name="Hibbett D."/>
            <person name="Henrissat B."/>
            <person name="Matheny P.B."/>
            <person name="Labbe J."/>
            <person name="Martin F.M."/>
        </authorList>
    </citation>
    <scope>NUCLEOTIDE SEQUENCE</scope>
    <source>
        <strain evidence="1">FP105234-sp</strain>
    </source>
</reference>
<accession>A0ACB8S2X0</accession>
<comment type="caution">
    <text evidence="1">The sequence shown here is derived from an EMBL/GenBank/DDBJ whole genome shotgun (WGS) entry which is preliminary data.</text>
</comment>
<gene>
    <name evidence="1" type="ORF">FA95DRAFT_1676700</name>
</gene>
<evidence type="ECO:0000313" key="1">
    <source>
        <dbReference type="EMBL" id="KAI0050492.1"/>
    </source>
</evidence>
<evidence type="ECO:0000313" key="2">
    <source>
        <dbReference type="Proteomes" id="UP000814033"/>
    </source>
</evidence>
<dbReference type="Proteomes" id="UP000814033">
    <property type="component" value="Unassembled WGS sequence"/>
</dbReference>
<keyword evidence="2" id="KW-1185">Reference proteome</keyword>
<reference evidence="1" key="1">
    <citation type="submission" date="2021-02" db="EMBL/GenBank/DDBJ databases">
        <authorList>
            <consortium name="DOE Joint Genome Institute"/>
            <person name="Ahrendt S."/>
            <person name="Looney B.P."/>
            <person name="Miyauchi S."/>
            <person name="Morin E."/>
            <person name="Drula E."/>
            <person name="Courty P.E."/>
            <person name="Chicoki N."/>
            <person name="Fauchery L."/>
            <person name="Kohler A."/>
            <person name="Kuo A."/>
            <person name="Labutti K."/>
            <person name="Pangilinan J."/>
            <person name="Lipzen A."/>
            <person name="Riley R."/>
            <person name="Andreopoulos W."/>
            <person name="He G."/>
            <person name="Johnson J."/>
            <person name="Barry K.W."/>
            <person name="Grigoriev I.V."/>
            <person name="Nagy L."/>
            <person name="Hibbett D."/>
            <person name="Henrissat B."/>
            <person name="Matheny P.B."/>
            <person name="Labbe J."/>
            <person name="Martin F."/>
        </authorList>
    </citation>
    <scope>NUCLEOTIDE SEQUENCE</scope>
    <source>
        <strain evidence="1">FP105234-sp</strain>
    </source>
</reference>
<protein>
    <submittedName>
        <fullName evidence="1">Uncharacterized protein</fullName>
    </submittedName>
</protein>